<feature type="compositionally biased region" description="Basic residues" evidence="2">
    <location>
        <begin position="113"/>
        <end position="141"/>
    </location>
</feature>
<dbReference type="EMBL" id="FOYQ01000001">
    <property type="protein sequence ID" value="SFR40109.1"/>
    <property type="molecule type" value="Genomic_DNA"/>
</dbReference>
<proteinExistence type="predicted"/>
<dbReference type="STRING" id="400055.SAMN04490243_1607"/>
<keyword evidence="1" id="KW-0175">Coiled coil</keyword>
<evidence type="ECO:0000313" key="3">
    <source>
        <dbReference type="EMBL" id="SFR40109.1"/>
    </source>
</evidence>
<reference evidence="3 4" key="1">
    <citation type="submission" date="2016-10" db="EMBL/GenBank/DDBJ databases">
        <authorList>
            <person name="de Groot N.N."/>
        </authorList>
    </citation>
    <scope>NUCLEOTIDE SEQUENCE [LARGE SCALE GENOMIC DNA]</scope>
    <source>
        <strain evidence="3 4">DSM 21019</strain>
    </source>
</reference>
<name>A0A1I6GD47_9FLAO</name>
<protein>
    <recommendedName>
        <fullName evidence="5">LTXXQ motif family protein</fullName>
    </recommendedName>
</protein>
<evidence type="ECO:0000256" key="1">
    <source>
        <dbReference type="SAM" id="Coils"/>
    </source>
</evidence>
<dbReference type="AlphaFoldDB" id="A0A1I6GD47"/>
<keyword evidence="4" id="KW-1185">Reference proteome</keyword>
<sequence length="141" mass="16613">MKHLIAASALLATLTLSAQKGERQQLSPEQRATLKSKEMALHLDLSENQQQQVARLLEAEFAEARKIRESQKASDKSEIDRFERRNAQLNRQLALKAELKNILNDEQYERWQKHQHRKMAQRRNRSPHKRDGHHRRGQHRG</sequence>
<gene>
    <name evidence="3" type="ORF">SAMN04490243_1607</name>
</gene>
<dbReference type="OrthoDB" id="956918at2"/>
<organism evidence="3 4">
    <name type="scientific">Robiginitalea myxolifaciens</name>
    <dbReference type="NCBI Taxonomy" id="400055"/>
    <lineage>
        <taxon>Bacteria</taxon>
        <taxon>Pseudomonadati</taxon>
        <taxon>Bacteroidota</taxon>
        <taxon>Flavobacteriia</taxon>
        <taxon>Flavobacteriales</taxon>
        <taxon>Flavobacteriaceae</taxon>
        <taxon>Robiginitalea</taxon>
    </lineage>
</organism>
<feature type="region of interest" description="Disordered" evidence="2">
    <location>
        <begin position="109"/>
        <end position="141"/>
    </location>
</feature>
<feature type="coiled-coil region" evidence="1">
    <location>
        <begin position="72"/>
        <end position="99"/>
    </location>
</feature>
<evidence type="ECO:0008006" key="5">
    <source>
        <dbReference type="Google" id="ProtNLM"/>
    </source>
</evidence>
<evidence type="ECO:0000256" key="2">
    <source>
        <dbReference type="SAM" id="MobiDB-lite"/>
    </source>
</evidence>
<dbReference type="RefSeq" id="WP_092981973.1">
    <property type="nucleotide sequence ID" value="NZ_FOYQ01000001.1"/>
</dbReference>
<evidence type="ECO:0000313" key="4">
    <source>
        <dbReference type="Proteomes" id="UP000199534"/>
    </source>
</evidence>
<accession>A0A1I6GD47</accession>
<dbReference type="Proteomes" id="UP000199534">
    <property type="component" value="Unassembled WGS sequence"/>
</dbReference>